<dbReference type="Proteomes" id="UP001054945">
    <property type="component" value="Unassembled WGS sequence"/>
</dbReference>
<dbReference type="AlphaFoldDB" id="A0AAV4Q316"/>
<name>A0AAV4Q316_CAEEX</name>
<protein>
    <submittedName>
        <fullName evidence="1">Uncharacterized protein</fullName>
    </submittedName>
</protein>
<sequence>MFHFQIIKPIFRDLAKPDLRRQCLHRNTQNPNESVNSVIWTLVPKLYILKTKPAFPLSQWSSRSTTGCLDFVPMGSLDACPLPLISCEGFALDKLPRGDGHFKCYCYVGADSSVEREIASYTIEIRRIPLRFGCLSF</sequence>
<dbReference type="EMBL" id="BPLR01005614">
    <property type="protein sequence ID" value="GIY03709.1"/>
    <property type="molecule type" value="Genomic_DNA"/>
</dbReference>
<organism evidence="1 2">
    <name type="scientific">Caerostris extrusa</name>
    <name type="common">Bark spider</name>
    <name type="synonym">Caerostris bankana</name>
    <dbReference type="NCBI Taxonomy" id="172846"/>
    <lineage>
        <taxon>Eukaryota</taxon>
        <taxon>Metazoa</taxon>
        <taxon>Ecdysozoa</taxon>
        <taxon>Arthropoda</taxon>
        <taxon>Chelicerata</taxon>
        <taxon>Arachnida</taxon>
        <taxon>Araneae</taxon>
        <taxon>Araneomorphae</taxon>
        <taxon>Entelegynae</taxon>
        <taxon>Araneoidea</taxon>
        <taxon>Araneidae</taxon>
        <taxon>Caerostris</taxon>
    </lineage>
</organism>
<gene>
    <name evidence="1" type="ORF">CEXT_536071</name>
</gene>
<keyword evidence="2" id="KW-1185">Reference proteome</keyword>
<evidence type="ECO:0000313" key="1">
    <source>
        <dbReference type="EMBL" id="GIY03709.1"/>
    </source>
</evidence>
<evidence type="ECO:0000313" key="2">
    <source>
        <dbReference type="Proteomes" id="UP001054945"/>
    </source>
</evidence>
<comment type="caution">
    <text evidence="1">The sequence shown here is derived from an EMBL/GenBank/DDBJ whole genome shotgun (WGS) entry which is preliminary data.</text>
</comment>
<reference evidence="1 2" key="1">
    <citation type="submission" date="2021-06" db="EMBL/GenBank/DDBJ databases">
        <title>Caerostris extrusa draft genome.</title>
        <authorList>
            <person name="Kono N."/>
            <person name="Arakawa K."/>
        </authorList>
    </citation>
    <scope>NUCLEOTIDE SEQUENCE [LARGE SCALE GENOMIC DNA]</scope>
</reference>
<proteinExistence type="predicted"/>
<accession>A0AAV4Q316</accession>